<dbReference type="InterPro" id="IPR026444">
    <property type="entry name" value="Secre_tail"/>
</dbReference>
<keyword evidence="1" id="KW-0732">Signal</keyword>
<dbReference type="RefSeq" id="WP_184183872.1">
    <property type="nucleotide sequence ID" value="NZ_JACHLE010000001.1"/>
</dbReference>
<dbReference type="NCBIfam" id="TIGR04183">
    <property type="entry name" value="Por_Secre_tail"/>
    <property type="match status" value="1"/>
</dbReference>
<feature type="domain" description="Secretion system C-terminal sorting" evidence="2">
    <location>
        <begin position="403"/>
        <end position="461"/>
    </location>
</feature>
<evidence type="ECO:0000313" key="4">
    <source>
        <dbReference type="Proteomes" id="UP000592180"/>
    </source>
</evidence>
<accession>A0A840KB42</accession>
<protein>
    <submittedName>
        <fullName evidence="3">Putative delta-60 repeat protein</fullName>
    </submittedName>
</protein>
<dbReference type="InterPro" id="IPR013431">
    <property type="entry name" value="Delta_60_rpt"/>
</dbReference>
<dbReference type="AlphaFoldDB" id="A0A840KB42"/>
<evidence type="ECO:0000313" key="3">
    <source>
        <dbReference type="EMBL" id="MBB4805207.1"/>
    </source>
</evidence>
<name>A0A840KB42_9FLAO</name>
<evidence type="ECO:0000259" key="2">
    <source>
        <dbReference type="Pfam" id="PF18962"/>
    </source>
</evidence>
<organism evidence="3 4">
    <name type="scientific">Chryseobacterium defluvii</name>
    <dbReference type="NCBI Taxonomy" id="160396"/>
    <lineage>
        <taxon>Bacteria</taxon>
        <taxon>Pseudomonadati</taxon>
        <taxon>Bacteroidota</taxon>
        <taxon>Flavobacteriia</taxon>
        <taxon>Flavobacteriales</taxon>
        <taxon>Weeksellaceae</taxon>
        <taxon>Chryseobacterium group</taxon>
        <taxon>Chryseobacterium</taxon>
    </lineage>
</organism>
<reference evidence="3 4" key="1">
    <citation type="submission" date="2020-08" db="EMBL/GenBank/DDBJ databases">
        <title>Functional genomics of gut bacteria from endangered species of beetles.</title>
        <authorList>
            <person name="Carlos-Shanley C."/>
        </authorList>
    </citation>
    <scope>NUCLEOTIDE SEQUENCE [LARGE SCALE GENOMIC DNA]</scope>
    <source>
        <strain evidence="3 4">S00151</strain>
    </source>
</reference>
<comment type="caution">
    <text evidence="3">The sequence shown here is derived from an EMBL/GenBank/DDBJ whole genome shotgun (WGS) entry which is preliminary data.</text>
</comment>
<dbReference type="Pfam" id="PF18962">
    <property type="entry name" value="Por_Secre_tail"/>
    <property type="match status" value="1"/>
</dbReference>
<dbReference type="Gene3D" id="2.80.10.50">
    <property type="match status" value="2"/>
</dbReference>
<keyword evidence="4" id="KW-1185">Reference proteome</keyword>
<dbReference type="Pfam" id="PF17164">
    <property type="entry name" value="DUF5122"/>
    <property type="match status" value="2"/>
</dbReference>
<gene>
    <name evidence="3" type="ORF">HNP38_000479</name>
</gene>
<dbReference type="Proteomes" id="UP000592180">
    <property type="component" value="Unassembled WGS sequence"/>
</dbReference>
<dbReference type="EMBL" id="JACHLE010000001">
    <property type="protein sequence ID" value="MBB4805207.1"/>
    <property type="molecule type" value="Genomic_DNA"/>
</dbReference>
<sequence length="467" mass="51337">MKKAILLLTLFTVNVLYSQLSKDISFASNGIYSLPAGSFLIGDLADTGSSVFYRSFDSNTNQFVISKATSYTGPLDNTFGNNGKIFLNYETDDLISFLRHADNKLTLLFKKHDAITNAVIKFDIIRLLPNGQPDLSFGIGGTKTFDATILFTDLFEQGNKILIFGQLDSPVPGPTRLLRINSDGTVDNSFGNNGELVFTSFPGYILVDHQSNIICFEPYKMIKYDSNGQLMTSFGNNGEAAFDPPLNVSKAFIDSNNKIACIDMSDTGSGGFGILKRINSDGTIDNTFNYTPPVGGAMILDLYEKSGYYYTAGNISDSSGAYSNSISKINQNGTLDSSVGYFVDNDVNLQNHSAFRIKVFDNSIITYGGASYYGPLEVVKYLLNSSTLSANESIQNREIQIENPVKDKLIIISKERINTIDIYSSNGMLVKQLTNNSYNVSDLIGGIYIIKINLQNGKNKTFKIIKR</sequence>
<evidence type="ECO:0000256" key="1">
    <source>
        <dbReference type="ARBA" id="ARBA00022729"/>
    </source>
</evidence>
<proteinExistence type="predicted"/>